<feature type="region of interest" description="Disordered" evidence="2">
    <location>
        <begin position="573"/>
        <end position="619"/>
    </location>
</feature>
<protein>
    <submittedName>
        <fullName evidence="3">Uncharacterized protein</fullName>
    </submittedName>
</protein>
<feature type="region of interest" description="Disordered" evidence="2">
    <location>
        <begin position="1"/>
        <end position="23"/>
    </location>
</feature>
<feature type="compositionally biased region" description="Polar residues" evidence="2">
    <location>
        <begin position="1150"/>
        <end position="1164"/>
    </location>
</feature>
<organism evidence="3 4">
    <name type="scientific">Piedraia hortae CBS 480.64</name>
    <dbReference type="NCBI Taxonomy" id="1314780"/>
    <lineage>
        <taxon>Eukaryota</taxon>
        <taxon>Fungi</taxon>
        <taxon>Dikarya</taxon>
        <taxon>Ascomycota</taxon>
        <taxon>Pezizomycotina</taxon>
        <taxon>Dothideomycetes</taxon>
        <taxon>Dothideomycetidae</taxon>
        <taxon>Capnodiales</taxon>
        <taxon>Piedraiaceae</taxon>
        <taxon>Piedraia</taxon>
    </lineage>
</organism>
<feature type="compositionally biased region" description="Polar residues" evidence="2">
    <location>
        <begin position="12"/>
        <end position="21"/>
    </location>
</feature>
<keyword evidence="4" id="KW-1185">Reference proteome</keyword>
<accession>A0A6A7C5G5</accession>
<keyword evidence="1" id="KW-0175">Coiled coil</keyword>
<feature type="compositionally biased region" description="Polar residues" evidence="2">
    <location>
        <begin position="483"/>
        <end position="498"/>
    </location>
</feature>
<dbReference type="EMBL" id="MU005964">
    <property type="protein sequence ID" value="KAF2862680.1"/>
    <property type="molecule type" value="Genomic_DNA"/>
</dbReference>
<proteinExistence type="predicted"/>
<feature type="coiled-coil region" evidence="1">
    <location>
        <begin position="865"/>
        <end position="892"/>
    </location>
</feature>
<evidence type="ECO:0000313" key="4">
    <source>
        <dbReference type="Proteomes" id="UP000799421"/>
    </source>
</evidence>
<feature type="region of interest" description="Disordered" evidence="2">
    <location>
        <begin position="1135"/>
        <end position="1219"/>
    </location>
</feature>
<evidence type="ECO:0000313" key="3">
    <source>
        <dbReference type="EMBL" id="KAF2862680.1"/>
    </source>
</evidence>
<reference evidence="3" key="1">
    <citation type="journal article" date="2020" name="Stud. Mycol.">
        <title>101 Dothideomycetes genomes: a test case for predicting lifestyles and emergence of pathogens.</title>
        <authorList>
            <person name="Haridas S."/>
            <person name="Albert R."/>
            <person name="Binder M."/>
            <person name="Bloem J."/>
            <person name="Labutti K."/>
            <person name="Salamov A."/>
            <person name="Andreopoulos B."/>
            <person name="Baker S."/>
            <person name="Barry K."/>
            <person name="Bills G."/>
            <person name="Bluhm B."/>
            <person name="Cannon C."/>
            <person name="Castanera R."/>
            <person name="Culley D."/>
            <person name="Daum C."/>
            <person name="Ezra D."/>
            <person name="Gonzalez J."/>
            <person name="Henrissat B."/>
            <person name="Kuo A."/>
            <person name="Liang C."/>
            <person name="Lipzen A."/>
            <person name="Lutzoni F."/>
            <person name="Magnuson J."/>
            <person name="Mondo S."/>
            <person name="Nolan M."/>
            <person name="Ohm R."/>
            <person name="Pangilinan J."/>
            <person name="Park H.-J."/>
            <person name="Ramirez L."/>
            <person name="Alfaro M."/>
            <person name="Sun H."/>
            <person name="Tritt A."/>
            <person name="Yoshinaga Y."/>
            <person name="Zwiers L.-H."/>
            <person name="Turgeon B."/>
            <person name="Goodwin S."/>
            <person name="Spatafora J."/>
            <person name="Crous P."/>
            <person name="Grigoriev I."/>
        </authorList>
    </citation>
    <scope>NUCLEOTIDE SEQUENCE</scope>
    <source>
        <strain evidence="3">CBS 480.64</strain>
    </source>
</reference>
<evidence type="ECO:0000256" key="2">
    <source>
        <dbReference type="SAM" id="MobiDB-lite"/>
    </source>
</evidence>
<dbReference type="Proteomes" id="UP000799421">
    <property type="component" value="Unassembled WGS sequence"/>
</dbReference>
<sequence>MEDRTSGVAEETPTSQWASNVSDERQQIRNALTNISRARTRKRIPWRGKTCIVSIPDVDFKALGLPKPLTDDEIRLRLRKFEQLGYNLHGFDVQGVLARPIYPEERAKDEQQRPTVRFPDFDKWKAHEAELMEQRLAALGVELARDEPNGRLNGHHYPYLSARSYLNESVSLPPMVRGHSHAMTMASPSSPASGLGHVHGFAASVDISRHFGSSSRNPSPGQFPGIRQGNVRVPSPLVHSGISVAPNPPFVPDQIRAQMDGDVAPPNNSDIHCPSSSETDGIYKHIHKPTASLNVAAPAFQPNSDFNFPGFENAKKLPNTPDGGLPSIFGRVNVPRAKTTRKSKAVPIVPPSDDKEADDEDGRVKQSDDRIKRQRKFSSANDEVPLFAEQPPADATSDPEEAELAARAAELEPPVQNVMPAVRGHKQSSSLSALAAPFVPITSAFSNTLEQFNGNEVVASEKPLPPSPDHPTFSEIDLVMRELNNSPPLQESDLSTMSDQEEESMGTLSSLPKRRSSGETSEWPGHRRVETTHVVSSKWPEEAWKKPVRDADGLEEVLTRVVQDHIRPLEKAVSKINSSSADRPLSKHSPSTIDSDADDEDMATYQPRRPISRSREKRQEQIKVAVLEALREEQARPAQLPFDLTALQSSLEEIQTTLAKTVSVGPVVADVRSMVEEVLERHLPSSFEYGDTQLMHRSDNDPELQVLRKKIQDQAAKRDSLEDELRGVTKALKMTEAKAEGLQAENRALQHTLDEYRLSSTKWRQGIDEATRERHMFEERIASLKQLVEEGHESSGVMKRRLEKLHADMATAASQLASEKALSKAREYEHRQKYDALVAAQAVRDRECQEHVEELRIARSKLVEGEEANRVLAALEQERSKLQAQVEEKQSLIGLKEREMHEFETSSRKTQTELEEKLAKARLTLETNRIEGEAALRMAQQANSTTVDELTLRYTRAVEHAKEDKARLEEIMRERLTIADARLQHSQERINYMQERLEIATTAAQAAAASAKSRSSEPEKISPQALRETICVLQEQLQAREQRIEKLQVQANPRRIKELQSEVNWLRELLQVRNEDLTELIATLSGPDYDRRTVRDAAVRIRASLEMEAQEKRGGWKGQAAAQISSAFNKWRSSMESSALKTPTGLMTPPASNVRASSRPQSTKAIPPPRLQRKEENHTSQSPLTPLLKDQSYDSDAQHRMDFADEDDFSGAEIERECY</sequence>
<name>A0A6A7C5G5_9PEZI</name>
<feature type="coiled-coil region" evidence="1">
    <location>
        <begin position="704"/>
        <end position="787"/>
    </location>
</feature>
<dbReference type="OrthoDB" id="1293114at2759"/>
<feature type="region of interest" description="Disordered" evidence="2">
    <location>
        <begin position="481"/>
        <end position="537"/>
    </location>
</feature>
<evidence type="ECO:0000256" key="1">
    <source>
        <dbReference type="SAM" id="Coils"/>
    </source>
</evidence>
<gene>
    <name evidence="3" type="ORF">K470DRAFT_268646</name>
</gene>
<feature type="region of interest" description="Disordered" evidence="2">
    <location>
        <begin position="336"/>
        <end position="399"/>
    </location>
</feature>
<feature type="compositionally biased region" description="Basic and acidic residues" evidence="2">
    <location>
        <begin position="362"/>
        <end position="371"/>
    </location>
</feature>
<dbReference type="AlphaFoldDB" id="A0A6A7C5G5"/>